<dbReference type="InterPro" id="IPR002543">
    <property type="entry name" value="FtsK_dom"/>
</dbReference>
<gene>
    <name evidence="3" type="ORF">B5E44_09760</name>
</gene>
<protein>
    <recommendedName>
        <fullName evidence="2">FtsK domain-containing protein</fullName>
    </recommendedName>
</protein>
<evidence type="ECO:0000259" key="2">
    <source>
        <dbReference type="PROSITE" id="PS50901"/>
    </source>
</evidence>
<reference evidence="4" key="1">
    <citation type="submission" date="2017-04" db="EMBL/GenBank/DDBJ databases">
        <title>Function of individual gut microbiota members based on whole genome sequencing of pure cultures obtained from chicken caecum.</title>
        <authorList>
            <person name="Medvecky M."/>
            <person name="Cejkova D."/>
            <person name="Polansky O."/>
            <person name="Karasova D."/>
            <person name="Kubasova T."/>
            <person name="Cizek A."/>
            <person name="Rychlik I."/>
        </authorList>
    </citation>
    <scope>NUCLEOTIDE SEQUENCE [LARGE SCALE GENOMIC DNA]</scope>
    <source>
        <strain evidence="4">An101</strain>
    </source>
</reference>
<feature type="domain" description="FtsK" evidence="2">
    <location>
        <begin position="218"/>
        <end position="408"/>
    </location>
</feature>
<name>A0A1Y4VWC7_9LACO</name>
<sequence>MLVKHFVKADRLQQKQKSNTDLVQDLLGVVLQVGTFLLDPTFKSSVANVSTEKNFVKNLFFYKKQKMTLKEMWKASAIATVIQEAMVSSSVFDDVGFGKKQQFSLAYSENFDYVQIPEVRVKYHWNNNRFDPSSKVMLLPSSNQLKILNGHNKYLAEFSQAIKKVGKFTLFDAVLDNNGWLEYPLSDLAYNSRLDYSDVDKITVTLSNGHEWHGELKKNPFAIPITSDLVLKKPEHMLITAKTGMGKTELAFALAAETSWLGNTILYFLDPKHSDLSFFGQFLGEGRYADTTEDINQAIDDLNKLMDKRYQVMKEMASKNPERYVGKTAIGYGFKQITIYFDEVSAHLANSKKCLAGLKRLLMLGRQAGITVVLILQDPRATNNLPATLKDNSGIKITLGQLSGTLASLVFGAGVELPDVERHVAQGFIQIDGGEPIPFDAPLMPNDSGELYKLMKNCLIPQKMLDPYDHY</sequence>
<organism evidence="3 4">
    <name type="scientific">Lactobacillus gallinarum</name>
    <dbReference type="NCBI Taxonomy" id="52242"/>
    <lineage>
        <taxon>Bacteria</taxon>
        <taxon>Bacillati</taxon>
        <taxon>Bacillota</taxon>
        <taxon>Bacilli</taxon>
        <taxon>Lactobacillales</taxon>
        <taxon>Lactobacillaceae</taxon>
        <taxon>Lactobacillus</taxon>
    </lineage>
</organism>
<dbReference type="Proteomes" id="UP000195859">
    <property type="component" value="Unassembled WGS sequence"/>
</dbReference>
<dbReference type="AlphaFoldDB" id="A0A1Y4VWC7"/>
<proteinExistence type="predicted"/>
<comment type="caution">
    <text evidence="3">The sequence shown here is derived from an EMBL/GenBank/DDBJ whole genome shotgun (WGS) entry which is preliminary data.</text>
</comment>
<evidence type="ECO:0000313" key="3">
    <source>
        <dbReference type="EMBL" id="OUQ74439.1"/>
    </source>
</evidence>
<evidence type="ECO:0000256" key="1">
    <source>
        <dbReference type="PROSITE-ProRule" id="PRU00289"/>
    </source>
</evidence>
<accession>A0A1Y4VWC7</accession>
<feature type="binding site" evidence="1">
    <location>
        <begin position="241"/>
        <end position="248"/>
    </location>
    <ligand>
        <name>ATP</name>
        <dbReference type="ChEBI" id="CHEBI:30616"/>
    </ligand>
</feature>
<dbReference type="RefSeq" id="WP_087301214.1">
    <property type="nucleotide sequence ID" value="NZ_NFLZ01000041.1"/>
</dbReference>
<dbReference type="GO" id="GO:0005524">
    <property type="term" value="F:ATP binding"/>
    <property type="evidence" value="ECO:0007669"/>
    <property type="project" value="UniProtKB-UniRule"/>
</dbReference>
<evidence type="ECO:0000313" key="4">
    <source>
        <dbReference type="Proteomes" id="UP000195859"/>
    </source>
</evidence>
<dbReference type="PROSITE" id="PS50901">
    <property type="entry name" value="FTSK"/>
    <property type="match status" value="1"/>
</dbReference>
<keyword evidence="1" id="KW-0067">ATP-binding</keyword>
<keyword evidence="1" id="KW-0547">Nucleotide-binding</keyword>
<dbReference type="GO" id="GO:0003677">
    <property type="term" value="F:DNA binding"/>
    <property type="evidence" value="ECO:0007669"/>
    <property type="project" value="InterPro"/>
</dbReference>
<dbReference type="EMBL" id="NFLZ01000041">
    <property type="protein sequence ID" value="OUQ74439.1"/>
    <property type="molecule type" value="Genomic_DNA"/>
</dbReference>
<dbReference type="InterPro" id="IPR027417">
    <property type="entry name" value="P-loop_NTPase"/>
</dbReference>
<dbReference type="Gene3D" id="3.40.50.300">
    <property type="entry name" value="P-loop containing nucleotide triphosphate hydrolases"/>
    <property type="match status" value="1"/>
</dbReference>
<dbReference type="SUPFAM" id="SSF52540">
    <property type="entry name" value="P-loop containing nucleoside triphosphate hydrolases"/>
    <property type="match status" value="1"/>
</dbReference>